<accession>A0ABV0Y680</accession>
<protein>
    <submittedName>
        <fullName evidence="1">Uncharacterized protein</fullName>
    </submittedName>
</protein>
<organism evidence="1 2">
    <name type="scientific">Ameca splendens</name>
    <dbReference type="NCBI Taxonomy" id="208324"/>
    <lineage>
        <taxon>Eukaryota</taxon>
        <taxon>Metazoa</taxon>
        <taxon>Chordata</taxon>
        <taxon>Craniata</taxon>
        <taxon>Vertebrata</taxon>
        <taxon>Euteleostomi</taxon>
        <taxon>Actinopterygii</taxon>
        <taxon>Neopterygii</taxon>
        <taxon>Teleostei</taxon>
        <taxon>Neoteleostei</taxon>
        <taxon>Acanthomorphata</taxon>
        <taxon>Ovalentaria</taxon>
        <taxon>Atherinomorphae</taxon>
        <taxon>Cyprinodontiformes</taxon>
        <taxon>Goodeidae</taxon>
        <taxon>Ameca</taxon>
    </lineage>
</organism>
<proteinExistence type="predicted"/>
<keyword evidence="2" id="KW-1185">Reference proteome</keyword>
<name>A0ABV0Y680_9TELE</name>
<dbReference type="EMBL" id="JAHRIP010022399">
    <property type="protein sequence ID" value="MEQ2289174.1"/>
    <property type="molecule type" value="Genomic_DNA"/>
</dbReference>
<reference evidence="1 2" key="1">
    <citation type="submission" date="2021-06" db="EMBL/GenBank/DDBJ databases">
        <authorList>
            <person name="Palmer J.M."/>
        </authorList>
    </citation>
    <scope>NUCLEOTIDE SEQUENCE [LARGE SCALE GENOMIC DNA]</scope>
    <source>
        <strain evidence="1 2">AS_MEX2019</strain>
        <tissue evidence="1">Muscle</tissue>
    </source>
</reference>
<dbReference type="Proteomes" id="UP001469553">
    <property type="component" value="Unassembled WGS sequence"/>
</dbReference>
<evidence type="ECO:0000313" key="2">
    <source>
        <dbReference type="Proteomes" id="UP001469553"/>
    </source>
</evidence>
<gene>
    <name evidence="1" type="ORF">AMECASPLE_030296</name>
</gene>
<sequence>MNFFLSTLKVTPGPVILCFLHVLQEVSMLKTSFNRNKINSLTEQKKKKKSNKCGLLFSLQTVLVNDLVCDNQTDLFCLTETWVQEKDCTGIGYTGLLINPKPSIQLFVFFIQTAKH</sequence>
<comment type="caution">
    <text evidence="1">The sequence shown here is derived from an EMBL/GenBank/DDBJ whole genome shotgun (WGS) entry which is preliminary data.</text>
</comment>
<evidence type="ECO:0000313" key="1">
    <source>
        <dbReference type="EMBL" id="MEQ2289174.1"/>
    </source>
</evidence>